<dbReference type="Proteomes" id="UP000000849">
    <property type="component" value="Chromosome"/>
</dbReference>
<evidence type="ECO:0000313" key="2">
    <source>
        <dbReference type="Proteomes" id="UP000000849"/>
    </source>
</evidence>
<dbReference type="HOGENOM" id="CLU_2371656_0_0_11"/>
<dbReference type="Pfam" id="PF22281">
    <property type="entry name" value="DUF6959"/>
    <property type="match status" value="1"/>
</dbReference>
<accession>D5ULQ9</accession>
<protein>
    <submittedName>
        <fullName evidence="1">Uncharacterized protein</fullName>
    </submittedName>
</protein>
<proteinExistence type="predicted"/>
<reference evidence="1 2" key="1">
    <citation type="journal article" date="2010" name="Stand. Genomic Sci.">
        <title>Complete genome sequence of Cellulomonas flavigena type strain (134).</title>
        <authorList>
            <person name="Abt B."/>
            <person name="Foster B."/>
            <person name="Lapidus A."/>
            <person name="Clum A."/>
            <person name="Sun H."/>
            <person name="Pukall R."/>
            <person name="Lucas S."/>
            <person name="Glavina Del Rio T."/>
            <person name="Nolan M."/>
            <person name="Tice H."/>
            <person name="Cheng J.F."/>
            <person name="Pitluck S."/>
            <person name="Liolios K."/>
            <person name="Ivanova N."/>
            <person name="Mavromatis K."/>
            <person name="Ovchinnikova G."/>
            <person name="Pati A."/>
            <person name="Goodwin L."/>
            <person name="Chen A."/>
            <person name="Palaniappan K."/>
            <person name="Land M."/>
            <person name="Hauser L."/>
            <person name="Chang Y.J."/>
            <person name="Jeffries C.D."/>
            <person name="Rohde M."/>
            <person name="Goker M."/>
            <person name="Woyke T."/>
            <person name="Bristow J."/>
            <person name="Eisen J.A."/>
            <person name="Markowitz V."/>
            <person name="Hugenholtz P."/>
            <person name="Kyrpides N.C."/>
            <person name="Klenk H.P."/>
        </authorList>
    </citation>
    <scope>NUCLEOTIDE SEQUENCE [LARGE SCALE GENOMIC DNA]</scope>
    <source>
        <strain evidence="2">ATCC 482 / DSM 20109 / BCRC 11376 / JCM 18109 / NBRC 3775 / NCIMB 8073 / NRS 134</strain>
    </source>
</reference>
<keyword evidence="2" id="KW-1185">Reference proteome</keyword>
<gene>
    <name evidence="1" type="ordered locus">Cfla_3133</name>
</gene>
<dbReference type="KEGG" id="cfl:Cfla_3133"/>
<dbReference type="eggNOG" id="ENOG5033NTQ">
    <property type="taxonomic scope" value="Bacteria"/>
</dbReference>
<dbReference type="OrthoDB" id="281433at2"/>
<dbReference type="EMBL" id="CP001964">
    <property type="protein sequence ID" value="ADG76015.1"/>
    <property type="molecule type" value="Genomic_DNA"/>
</dbReference>
<organism evidence="1 2">
    <name type="scientific">Cellulomonas flavigena (strain ATCC 482 / DSM 20109 / BCRC 11376 / JCM 18109 / NBRC 3775 / NCIMB 8073 / NRS 134)</name>
    <dbReference type="NCBI Taxonomy" id="446466"/>
    <lineage>
        <taxon>Bacteria</taxon>
        <taxon>Bacillati</taxon>
        <taxon>Actinomycetota</taxon>
        <taxon>Actinomycetes</taxon>
        <taxon>Micrococcales</taxon>
        <taxon>Cellulomonadaceae</taxon>
        <taxon>Cellulomonas</taxon>
    </lineage>
</organism>
<dbReference type="STRING" id="446466.Cfla_3133"/>
<name>D5ULQ9_CELFN</name>
<dbReference type="AlphaFoldDB" id="D5ULQ9"/>
<dbReference type="RefSeq" id="WP_013118346.1">
    <property type="nucleotide sequence ID" value="NC_014151.1"/>
</dbReference>
<evidence type="ECO:0000313" key="1">
    <source>
        <dbReference type="EMBL" id="ADG76015.1"/>
    </source>
</evidence>
<sequence>MDAHPEPTPPEEPVSVLARDGNRAVVHLPGRRFPALAVQGDTLSTLRDDAAEALELLASAEVEEATETLRLLVDDLGELLGFYEQVLGDLGMQLPYVRRA</sequence>
<dbReference type="InterPro" id="IPR053801">
    <property type="entry name" value="DUF6959"/>
</dbReference>